<name>A0AAX6DT51_IRIPA</name>
<dbReference type="EMBL" id="JANAVB010042020">
    <property type="protein sequence ID" value="KAJ6794982.1"/>
    <property type="molecule type" value="Genomic_DNA"/>
</dbReference>
<evidence type="ECO:0000313" key="1">
    <source>
        <dbReference type="EMBL" id="KAJ6794982.1"/>
    </source>
</evidence>
<dbReference type="PANTHER" id="PTHR36013:SF2">
    <property type="entry name" value="ATP SYNTHASE 24 KDA SUBUNIT, MITOCHONDRIAL-RELATED"/>
    <property type="match status" value="1"/>
</dbReference>
<keyword evidence="2" id="KW-1185">Reference proteome</keyword>
<protein>
    <submittedName>
        <fullName evidence="1">ATP synthase 24 kDa subunit, mitochondrial</fullName>
    </submittedName>
</protein>
<organism evidence="1 2">
    <name type="scientific">Iris pallida</name>
    <name type="common">Sweet iris</name>
    <dbReference type="NCBI Taxonomy" id="29817"/>
    <lineage>
        <taxon>Eukaryota</taxon>
        <taxon>Viridiplantae</taxon>
        <taxon>Streptophyta</taxon>
        <taxon>Embryophyta</taxon>
        <taxon>Tracheophyta</taxon>
        <taxon>Spermatophyta</taxon>
        <taxon>Magnoliopsida</taxon>
        <taxon>Liliopsida</taxon>
        <taxon>Asparagales</taxon>
        <taxon>Iridaceae</taxon>
        <taxon>Iridoideae</taxon>
        <taxon>Irideae</taxon>
        <taxon>Iris</taxon>
    </lineage>
</organism>
<reference evidence="1" key="2">
    <citation type="submission" date="2023-04" db="EMBL/GenBank/DDBJ databases">
        <authorList>
            <person name="Bruccoleri R.E."/>
            <person name="Oakeley E.J."/>
            <person name="Faust A.-M."/>
            <person name="Dessus-Babus S."/>
            <person name="Altorfer M."/>
            <person name="Burckhardt D."/>
            <person name="Oertli M."/>
            <person name="Naumann U."/>
            <person name="Petersen F."/>
            <person name="Wong J."/>
        </authorList>
    </citation>
    <scope>NUCLEOTIDE SEQUENCE</scope>
    <source>
        <strain evidence="1">GSM-AAB239-AS_SAM_17_03QT</strain>
        <tissue evidence="1">Leaf</tissue>
    </source>
</reference>
<sequence length="244" mass="28519">MAMVSRILSRTKQFYASQVIVQQGNGLSVRSYAKEAAPPVTPTLKGDQMLKDIFYDVKKKFDIIRGIFRTERIILDPEDPAAVRQYANVMKKCREEAGLMTQFEKVEYTIDYFTKDIPDVRTYMMKIREIRIKSGIEDIIGGEAMMMEALDKVEKEINKPLLRSDKKSMELLLAEFEKGNKRLGIPRYEDIPKQKDEWDLNAAQDDLEYLRNNAIEAMETQLKREEFKDEKMPDVRTLDIRNFI</sequence>
<dbReference type="InterPro" id="IPR031432">
    <property type="entry name" value="MGP1"/>
</dbReference>
<proteinExistence type="predicted"/>
<gene>
    <name evidence="1" type="ORF">M6B38_228740</name>
</gene>
<comment type="caution">
    <text evidence="1">The sequence shown here is derived from an EMBL/GenBank/DDBJ whole genome shotgun (WGS) entry which is preliminary data.</text>
</comment>
<reference evidence="1" key="1">
    <citation type="journal article" date="2023" name="GigaByte">
        <title>Genome assembly of the bearded iris, Iris pallida Lam.</title>
        <authorList>
            <person name="Bruccoleri R.E."/>
            <person name="Oakeley E.J."/>
            <person name="Faust A.M.E."/>
            <person name="Altorfer M."/>
            <person name="Dessus-Babus S."/>
            <person name="Burckhardt D."/>
            <person name="Oertli M."/>
            <person name="Naumann U."/>
            <person name="Petersen F."/>
            <person name="Wong J."/>
        </authorList>
    </citation>
    <scope>NUCLEOTIDE SEQUENCE</scope>
    <source>
        <strain evidence="1">GSM-AAB239-AS_SAM_17_03QT</strain>
    </source>
</reference>
<dbReference type="GO" id="GO:0009555">
    <property type="term" value="P:pollen development"/>
    <property type="evidence" value="ECO:0007669"/>
    <property type="project" value="InterPro"/>
</dbReference>
<accession>A0AAX6DT51</accession>
<dbReference type="AlphaFoldDB" id="A0AAX6DT51"/>
<dbReference type="Pfam" id="PF15704">
    <property type="entry name" value="Mt_ATP_synt"/>
    <property type="match status" value="1"/>
</dbReference>
<dbReference type="Proteomes" id="UP001140949">
    <property type="component" value="Unassembled WGS sequence"/>
</dbReference>
<evidence type="ECO:0000313" key="2">
    <source>
        <dbReference type="Proteomes" id="UP001140949"/>
    </source>
</evidence>
<dbReference type="PANTHER" id="PTHR36013">
    <property type="entry name" value="ATP SYNTHASE 24 KDA SUBUNIT, MITOCHONDRIAL-RELATED"/>
    <property type="match status" value="1"/>
</dbReference>